<dbReference type="Proteomes" id="UP001163321">
    <property type="component" value="Chromosome 9"/>
</dbReference>
<comment type="caution">
    <text evidence="1">The sequence shown here is derived from an EMBL/GenBank/DDBJ whole genome shotgun (WGS) entry which is preliminary data.</text>
</comment>
<reference evidence="1 2" key="1">
    <citation type="journal article" date="2022" name="bioRxiv">
        <title>The genome of the oomycete Peronosclerospora sorghi, a cosmopolitan pathogen of maize and sorghum, is inflated with dispersed pseudogenes.</title>
        <authorList>
            <person name="Fletcher K."/>
            <person name="Martin F."/>
            <person name="Isakeit T."/>
            <person name="Cavanaugh K."/>
            <person name="Magill C."/>
            <person name="Michelmore R."/>
        </authorList>
    </citation>
    <scope>NUCLEOTIDE SEQUENCE [LARGE SCALE GENOMIC DNA]</scope>
    <source>
        <strain evidence="1">P6</strain>
    </source>
</reference>
<sequence>MLLSPVATDLPARAGYTAVAASPPMGMHDAPHEAVSTAASVYGEYLQTFDDRLGGTARTQPAEPGMPLRCLAAASRLLSPGPSPMMMTTHPAGRVACFPWVLPRLLPRSQTSPWRWNRERRGRPEASFRRITFHDRFSAGCACGVPFVSRLDAAKHALACGRLEDTLTEAAPAAGDLIPTDDAVCANATVADQMLVLPHQDPTVLAMSPHIRAPLQTGLRCHDGALRSHEN</sequence>
<name>A0ACC0VJW8_9STRA</name>
<keyword evidence="2" id="KW-1185">Reference proteome</keyword>
<proteinExistence type="predicted"/>
<accession>A0ACC0VJW8</accession>
<dbReference type="EMBL" id="CM047588">
    <property type="protein sequence ID" value="KAI9906076.1"/>
    <property type="molecule type" value="Genomic_DNA"/>
</dbReference>
<organism evidence="1 2">
    <name type="scientific">Peronosclerospora sorghi</name>
    <dbReference type="NCBI Taxonomy" id="230839"/>
    <lineage>
        <taxon>Eukaryota</taxon>
        <taxon>Sar</taxon>
        <taxon>Stramenopiles</taxon>
        <taxon>Oomycota</taxon>
        <taxon>Peronosporomycetes</taxon>
        <taxon>Peronosporales</taxon>
        <taxon>Peronosporaceae</taxon>
        <taxon>Peronosclerospora</taxon>
    </lineage>
</organism>
<evidence type="ECO:0000313" key="2">
    <source>
        <dbReference type="Proteomes" id="UP001163321"/>
    </source>
</evidence>
<evidence type="ECO:0000313" key="1">
    <source>
        <dbReference type="EMBL" id="KAI9906076.1"/>
    </source>
</evidence>
<protein>
    <submittedName>
        <fullName evidence="1">Uncharacterized protein</fullName>
    </submittedName>
</protein>
<gene>
    <name evidence="1" type="ORF">PsorP6_013693</name>
</gene>